<gene>
    <name evidence="2" type="ORF">G5714_004190</name>
</gene>
<evidence type="ECO:0000313" key="2">
    <source>
        <dbReference type="EMBL" id="KAF4116701.1"/>
    </source>
</evidence>
<reference evidence="2 3" key="1">
    <citation type="submission" date="2020-04" db="EMBL/GenBank/DDBJ databases">
        <title>Chromosome-level genome assembly of a cyprinid fish Onychostoma macrolepis by integration of Nanopore Sequencing, Bionano and Hi-C technology.</title>
        <authorList>
            <person name="Wang D."/>
        </authorList>
    </citation>
    <scope>NUCLEOTIDE SEQUENCE [LARGE SCALE GENOMIC DNA]</scope>
    <source>
        <strain evidence="2">SWU-2019</strain>
        <tissue evidence="2">Muscle</tissue>
    </source>
</reference>
<organism evidence="2 3">
    <name type="scientific">Onychostoma macrolepis</name>
    <dbReference type="NCBI Taxonomy" id="369639"/>
    <lineage>
        <taxon>Eukaryota</taxon>
        <taxon>Metazoa</taxon>
        <taxon>Chordata</taxon>
        <taxon>Craniata</taxon>
        <taxon>Vertebrata</taxon>
        <taxon>Euteleostomi</taxon>
        <taxon>Actinopterygii</taxon>
        <taxon>Neopterygii</taxon>
        <taxon>Teleostei</taxon>
        <taxon>Ostariophysi</taxon>
        <taxon>Cypriniformes</taxon>
        <taxon>Cyprinidae</taxon>
        <taxon>Acrossocheilinae</taxon>
        <taxon>Onychostoma</taxon>
    </lineage>
</organism>
<dbReference type="AlphaFoldDB" id="A0A7J6DC40"/>
<keyword evidence="3" id="KW-1185">Reference proteome</keyword>
<feature type="domain" description="ISXO2-like transposase" evidence="1">
    <location>
        <begin position="146"/>
        <end position="300"/>
    </location>
</feature>
<dbReference type="InterPro" id="IPR053164">
    <property type="entry name" value="IS1016-like_transposase"/>
</dbReference>
<evidence type="ECO:0000313" key="3">
    <source>
        <dbReference type="Proteomes" id="UP000579812"/>
    </source>
</evidence>
<comment type="caution">
    <text evidence="2">The sequence shown here is derived from an EMBL/GenBank/DDBJ whole genome shotgun (WGS) entry which is preliminary data.</text>
</comment>
<dbReference type="NCBIfam" id="NF033547">
    <property type="entry name" value="transpos_IS1595"/>
    <property type="match status" value="1"/>
</dbReference>
<name>A0A7J6DC40_9TELE</name>
<protein>
    <recommendedName>
        <fullName evidence="1">ISXO2-like transposase domain-containing protein</fullName>
    </recommendedName>
</protein>
<proteinExistence type="predicted"/>
<evidence type="ECO:0000259" key="1">
    <source>
        <dbReference type="SMART" id="SM01126"/>
    </source>
</evidence>
<dbReference type="InterPro" id="IPR024445">
    <property type="entry name" value="Tnp_ISXO2-like"/>
</dbReference>
<dbReference type="SMART" id="SM01126">
    <property type="entry name" value="DDE_Tnp_IS1595"/>
    <property type="match status" value="1"/>
</dbReference>
<sequence>MKFTQLKKIINEPSSIKKTLKLIKWLQRRKLLKTKIKCRICHRKMKMKKRTNSGDQYAWICRQIAHGGRARQISLRHKSIFSGSKVSFSKWMQFMYRFSQGLRLRQIDMMDDCIAGSSATLSKMAKKTREVCVTAVERMRRRTGQQLGGRREFVVIDESHFRHKRKYGRGRMAGGWKRKKWVFGMLGVRHQQQQRSGKPILRLLERRSRRHLVPLIAHHVRPGSSIISDEWRAYCILPTLGYNHHTVNHSRWYVDPHTGAHTQHIERAWRSYKEQIWRLRGNRTESLLSDHLAVIEWNEWLAKKHSDGAFGRQIHDISRKYK</sequence>
<accession>A0A7J6DC40</accession>
<dbReference type="Proteomes" id="UP000579812">
    <property type="component" value="Unassembled WGS sequence"/>
</dbReference>
<dbReference type="EMBL" id="JAAMOB010000003">
    <property type="protein sequence ID" value="KAF4116701.1"/>
    <property type="molecule type" value="Genomic_DNA"/>
</dbReference>
<dbReference type="PANTHER" id="PTHR47163">
    <property type="entry name" value="DDE_TNP_IS1595 DOMAIN-CONTAINING PROTEIN"/>
    <property type="match status" value="1"/>
</dbReference>
<dbReference type="PANTHER" id="PTHR47163:SF2">
    <property type="entry name" value="SI:DKEY-17M8.2"/>
    <property type="match status" value="1"/>
</dbReference>
<dbReference type="OrthoDB" id="8597234at2759"/>
<dbReference type="Pfam" id="PF12762">
    <property type="entry name" value="DDE_Tnp_IS1595"/>
    <property type="match status" value="1"/>
</dbReference>